<protein>
    <submittedName>
        <fullName evidence="12">Uncharacterized protein</fullName>
    </submittedName>
</protein>
<evidence type="ECO:0000256" key="2">
    <source>
        <dbReference type="ARBA" id="ARBA00022614"/>
    </source>
</evidence>
<sequence>MSLSDNNLSGEIPASLANLTGLKNVDDSNNNPVGKIPDFTNVITLKTSGNPLLGTNTTSPPSSDTNPGSGSNATSPGSSNIVPKSKSSVSAGMLAGIVIAVVAVVGLGMLLYYCKCFSNKTHQKIGPVPVNPPNGAKVNRYGGAASELQCCYFYPAPSASHG</sequence>
<evidence type="ECO:0000256" key="1">
    <source>
        <dbReference type="ARBA" id="ARBA00004167"/>
    </source>
</evidence>
<keyword evidence="8" id="KW-0675">Receptor</keyword>
<keyword evidence="9" id="KW-0325">Glycoprotein</keyword>
<dbReference type="InterPro" id="IPR052422">
    <property type="entry name" value="Auxin_Ser/Thr_Kinase"/>
</dbReference>
<reference evidence="12 13" key="1">
    <citation type="journal article" date="2020" name="IScience">
        <title>Genome Sequencing of the Endangered Kingdonia uniflora (Circaeasteraceae, Ranunculales) Reveals Potential Mechanisms of Evolutionary Specialization.</title>
        <authorList>
            <person name="Sun Y."/>
            <person name="Deng T."/>
            <person name="Zhang A."/>
            <person name="Moore M.J."/>
            <person name="Landis J.B."/>
            <person name="Lin N."/>
            <person name="Zhang H."/>
            <person name="Zhang X."/>
            <person name="Huang J."/>
            <person name="Zhang X."/>
            <person name="Sun H."/>
            <person name="Wang H."/>
        </authorList>
    </citation>
    <scope>NUCLEOTIDE SEQUENCE [LARGE SCALE GENOMIC DNA]</scope>
    <source>
        <strain evidence="12">TB1705</strain>
        <tissue evidence="12">Leaf</tissue>
    </source>
</reference>
<dbReference type="Gene3D" id="3.80.10.10">
    <property type="entry name" value="Ribonuclease Inhibitor"/>
    <property type="match status" value="1"/>
</dbReference>
<feature type="transmembrane region" description="Helical" evidence="11">
    <location>
        <begin position="93"/>
        <end position="114"/>
    </location>
</feature>
<evidence type="ECO:0000256" key="8">
    <source>
        <dbReference type="ARBA" id="ARBA00023170"/>
    </source>
</evidence>
<dbReference type="AlphaFoldDB" id="A0A7J7M6A5"/>
<dbReference type="EMBL" id="JACGCM010001747">
    <property type="protein sequence ID" value="KAF6150407.1"/>
    <property type="molecule type" value="Genomic_DNA"/>
</dbReference>
<evidence type="ECO:0000256" key="10">
    <source>
        <dbReference type="SAM" id="MobiDB-lite"/>
    </source>
</evidence>
<dbReference type="SUPFAM" id="SSF52058">
    <property type="entry name" value="L domain-like"/>
    <property type="match status" value="1"/>
</dbReference>
<dbReference type="PANTHER" id="PTHR47986:SF10">
    <property type="entry name" value="RECEPTOR-LIKE KINASE TMK4"/>
    <property type="match status" value="1"/>
</dbReference>
<evidence type="ECO:0000256" key="3">
    <source>
        <dbReference type="ARBA" id="ARBA00022692"/>
    </source>
</evidence>
<keyword evidence="3 11" id="KW-0812">Transmembrane</keyword>
<dbReference type="Proteomes" id="UP000541444">
    <property type="component" value="Unassembled WGS sequence"/>
</dbReference>
<name>A0A7J7M6A5_9MAGN</name>
<feature type="region of interest" description="Disordered" evidence="10">
    <location>
        <begin position="50"/>
        <end position="83"/>
    </location>
</feature>
<evidence type="ECO:0000313" key="12">
    <source>
        <dbReference type="EMBL" id="KAF6150407.1"/>
    </source>
</evidence>
<evidence type="ECO:0000256" key="11">
    <source>
        <dbReference type="SAM" id="Phobius"/>
    </source>
</evidence>
<evidence type="ECO:0000256" key="5">
    <source>
        <dbReference type="ARBA" id="ARBA00022737"/>
    </source>
</evidence>
<comment type="caution">
    <text evidence="12">The sequence shown here is derived from an EMBL/GenBank/DDBJ whole genome shotgun (WGS) entry which is preliminary data.</text>
</comment>
<keyword evidence="5" id="KW-0677">Repeat</keyword>
<evidence type="ECO:0000256" key="6">
    <source>
        <dbReference type="ARBA" id="ARBA00022989"/>
    </source>
</evidence>
<evidence type="ECO:0000256" key="7">
    <source>
        <dbReference type="ARBA" id="ARBA00023136"/>
    </source>
</evidence>
<evidence type="ECO:0000256" key="4">
    <source>
        <dbReference type="ARBA" id="ARBA00022729"/>
    </source>
</evidence>
<comment type="subcellular location">
    <subcellularLocation>
        <location evidence="1">Membrane</location>
        <topology evidence="1">Single-pass membrane protein</topology>
    </subcellularLocation>
</comment>
<dbReference type="InterPro" id="IPR032675">
    <property type="entry name" value="LRR_dom_sf"/>
</dbReference>
<keyword evidence="4" id="KW-0732">Signal</keyword>
<evidence type="ECO:0000313" key="13">
    <source>
        <dbReference type="Proteomes" id="UP000541444"/>
    </source>
</evidence>
<feature type="compositionally biased region" description="Polar residues" evidence="10">
    <location>
        <begin position="73"/>
        <end position="83"/>
    </location>
</feature>
<gene>
    <name evidence="12" type="ORF">GIB67_034106</name>
</gene>
<keyword evidence="6 11" id="KW-1133">Transmembrane helix</keyword>
<dbReference type="GO" id="GO:0016020">
    <property type="term" value="C:membrane"/>
    <property type="evidence" value="ECO:0007669"/>
    <property type="project" value="UniProtKB-SubCell"/>
</dbReference>
<keyword evidence="13" id="KW-1185">Reference proteome</keyword>
<feature type="compositionally biased region" description="Low complexity" evidence="10">
    <location>
        <begin position="54"/>
        <end position="72"/>
    </location>
</feature>
<proteinExistence type="predicted"/>
<dbReference type="PANTHER" id="PTHR47986">
    <property type="entry name" value="OSJNBA0070M12.3 PROTEIN"/>
    <property type="match status" value="1"/>
</dbReference>
<dbReference type="OrthoDB" id="676979at2759"/>
<evidence type="ECO:0000256" key="9">
    <source>
        <dbReference type="ARBA" id="ARBA00023180"/>
    </source>
</evidence>
<organism evidence="12 13">
    <name type="scientific">Kingdonia uniflora</name>
    <dbReference type="NCBI Taxonomy" id="39325"/>
    <lineage>
        <taxon>Eukaryota</taxon>
        <taxon>Viridiplantae</taxon>
        <taxon>Streptophyta</taxon>
        <taxon>Embryophyta</taxon>
        <taxon>Tracheophyta</taxon>
        <taxon>Spermatophyta</taxon>
        <taxon>Magnoliopsida</taxon>
        <taxon>Ranunculales</taxon>
        <taxon>Circaeasteraceae</taxon>
        <taxon>Kingdonia</taxon>
    </lineage>
</organism>
<keyword evidence="7 11" id="KW-0472">Membrane</keyword>
<keyword evidence="2" id="KW-0433">Leucine-rich repeat</keyword>
<accession>A0A7J7M6A5</accession>